<dbReference type="InterPro" id="IPR002711">
    <property type="entry name" value="HNH"/>
</dbReference>
<gene>
    <name evidence="3" type="ORF">GFD25_03935</name>
</gene>
<protein>
    <submittedName>
        <fullName evidence="3">Endonuclease</fullName>
    </submittedName>
</protein>
<reference evidence="3 4" key="1">
    <citation type="submission" date="2019-10" db="EMBL/GenBank/DDBJ databases">
        <title>Bifidobacterium from non-human primates.</title>
        <authorList>
            <person name="Modesto M."/>
        </authorList>
    </citation>
    <scope>NUCLEOTIDE SEQUENCE [LARGE SCALE GENOMIC DNA]</scope>
    <source>
        <strain evidence="3 4">TRE17</strain>
    </source>
</reference>
<comment type="caution">
    <text evidence="3">The sequence shown here is derived from an EMBL/GenBank/DDBJ whole genome shotgun (WGS) entry which is preliminary data.</text>
</comment>
<dbReference type="Proteomes" id="UP000469194">
    <property type="component" value="Unassembled WGS sequence"/>
</dbReference>
<evidence type="ECO:0000313" key="4">
    <source>
        <dbReference type="Proteomes" id="UP000469194"/>
    </source>
</evidence>
<dbReference type="GO" id="GO:0004519">
    <property type="term" value="F:endonuclease activity"/>
    <property type="evidence" value="ECO:0007669"/>
    <property type="project" value="UniProtKB-KW"/>
</dbReference>
<feature type="domain" description="HNH nuclease" evidence="2">
    <location>
        <begin position="17"/>
        <end position="76"/>
    </location>
</feature>
<dbReference type="GO" id="GO:0003676">
    <property type="term" value="F:nucleic acid binding"/>
    <property type="evidence" value="ECO:0007669"/>
    <property type="project" value="InterPro"/>
</dbReference>
<keyword evidence="3" id="KW-0255">Endonuclease</keyword>
<sequence>MSKGNPRKRNGWRRNQLVARVRAAYDVCAICGKPVDKSLRSPHPMSAEVDELVPVSRGGDPLDFGNCRLTHRRCNRLKSDKSDAYARGLLSRRSEPPATALPFTTSGDW</sequence>
<evidence type="ECO:0000313" key="3">
    <source>
        <dbReference type="EMBL" id="NEG89165.1"/>
    </source>
</evidence>
<dbReference type="Gene3D" id="1.10.30.50">
    <property type="match status" value="1"/>
</dbReference>
<accession>A0A6N9Z4U0</accession>
<dbReference type="RefSeq" id="WP_163230170.1">
    <property type="nucleotide sequence ID" value="NZ_WHZW01000007.1"/>
</dbReference>
<keyword evidence="3" id="KW-0540">Nuclease</keyword>
<feature type="region of interest" description="Disordered" evidence="1">
    <location>
        <begin position="85"/>
        <end position="109"/>
    </location>
</feature>
<proteinExistence type="predicted"/>
<dbReference type="EMBL" id="WHZW01000007">
    <property type="protein sequence ID" value="NEG89165.1"/>
    <property type="molecule type" value="Genomic_DNA"/>
</dbReference>
<evidence type="ECO:0000256" key="1">
    <source>
        <dbReference type="SAM" id="MobiDB-lite"/>
    </source>
</evidence>
<keyword evidence="3" id="KW-0378">Hydrolase</keyword>
<organism evidence="3 4">
    <name type="scientific">Bifidobacterium aerophilum</name>
    <dbReference type="NCBI Taxonomy" id="1798155"/>
    <lineage>
        <taxon>Bacteria</taxon>
        <taxon>Bacillati</taxon>
        <taxon>Actinomycetota</taxon>
        <taxon>Actinomycetes</taxon>
        <taxon>Bifidobacteriales</taxon>
        <taxon>Bifidobacteriaceae</taxon>
        <taxon>Bifidobacterium</taxon>
    </lineage>
</organism>
<dbReference type="SMART" id="SM00507">
    <property type="entry name" value="HNHc"/>
    <property type="match status" value="1"/>
</dbReference>
<dbReference type="Pfam" id="PF01844">
    <property type="entry name" value="HNH"/>
    <property type="match status" value="1"/>
</dbReference>
<dbReference type="InterPro" id="IPR003615">
    <property type="entry name" value="HNH_nuc"/>
</dbReference>
<dbReference type="GO" id="GO:0008270">
    <property type="term" value="F:zinc ion binding"/>
    <property type="evidence" value="ECO:0007669"/>
    <property type="project" value="InterPro"/>
</dbReference>
<keyword evidence="4" id="KW-1185">Reference proteome</keyword>
<dbReference type="AlphaFoldDB" id="A0A6N9Z4U0"/>
<name>A0A6N9Z4U0_9BIFI</name>
<evidence type="ECO:0000259" key="2">
    <source>
        <dbReference type="SMART" id="SM00507"/>
    </source>
</evidence>